<organism evidence="3 4">
    <name type="scientific">Chryseobacterium taklimakanense</name>
    <dbReference type="NCBI Taxonomy" id="536441"/>
    <lineage>
        <taxon>Bacteria</taxon>
        <taxon>Pseudomonadati</taxon>
        <taxon>Bacteroidota</taxon>
        <taxon>Flavobacteriia</taxon>
        <taxon>Flavobacteriales</taxon>
        <taxon>Weeksellaceae</taxon>
        <taxon>Chryseobacterium group</taxon>
        <taxon>Chryseobacterium</taxon>
    </lineage>
</organism>
<feature type="chain" id="PRO_5018305180" evidence="2">
    <location>
        <begin position="19"/>
        <end position="259"/>
    </location>
</feature>
<reference evidence="4" key="1">
    <citation type="submission" date="2018-11" db="EMBL/GenBank/DDBJ databases">
        <title>Proposal to divide the Flavobacteriaceae and reorganize its genera based on Amino Acid Identity values calculated from whole genome sequences.</title>
        <authorList>
            <person name="Nicholson A.C."/>
            <person name="Gulvik C.A."/>
            <person name="Whitney A.M."/>
            <person name="Humrighouse B.W."/>
            <person name="Bell M."/>
            <person name="Holmes B."/>
            <person name="Steigerwalt A.B."/>
            <person name="Villarma A."/>
            <person name="Sheth M."/>
            <person name="Batra D."/>
            <person name="Pryor J."/>
            <person name="Bernardet J.-F."/>
            <person name="Hugo C."/>
            <person name="Kampfer P."/>
            <person name="Newman J.D."/>
            <person name="McQuiston J.R."/>
        </authorList>
    </citation>
    <scope>NUCLEOTIDE SEQUENCE [LARGE SCALE GENOMIC DNA]</scope>
    <source>
        <strain evidence="4">H4753</strain>
    </source>
</reference>
<evidence type="ECO:0000313" key="3">
    <source>
        <dbReference type="EMBL" id="AZI19854.1"/>
    </source>
</evidence>
<keyword evidence="1 2" id="KW-0732">Signal</keyword>
<dbReference type="RefSeq" id="WP_124784091.1">
    <property type="nucleotide sequence ID" value="NZ_CP034171.1"/>
</dbReference>
<dbReference type="AlphaFoldDB" id="A0A3G8WNV3"/>
<dbReference type="InterPro" id="IPR026444">
    <property type="entry name" value="Secre_tail"/>
</dbReference>
<evidence type="ECO:0000313" key="4">
    <source>
        <dbReference type="Proteomes" id="UP000282297"/>
    </source>
</evidence>
<sequence>MKKIFTILSLAAISLAGAQNNLIQNPGFEIWTNGTAPDGWWTSGITYTQSTNPVHGGTYAAGVTSPNSGNKTINPTPDITIDGTKTYVFSGWYLDNTPNARFKYWNQWRNEGGDTGSNSLQAADFSTDSPEWKFFTAEGLPNAGAIVARPGLRVYPENNIGGGVIYFDDIMFYDKATLAVIDPKDFDKNVQMNTIVDNELTLRLPEKSTVNIYSADGKLISSHRVSDGGSVSTASLVKGNYIVTVDNGSAKISRKIIKK</sequence>
<evidence type="ECO:0000256" key="1">
    <source>
        <dbReference type="ARBA" id="ARBA00022729"/>
    </source>
</evidence>
<dbReference type="Proteomes" id="UP000282297">
    <property type="component" value="Chromosome"/>
</dbReference>
<dbReference type="EMBL" id="CP034171">
    <property type="protein sequence ID" value="AZI19854.1"/>
    <property type="molecule type" value="Genomic_DNA"/>
</dbReference>
<gene>
    <name evidence="3" type="ORF">EIH08_03140</name>
</gene>
<accession>A0A3G8WNV3</accession>
<name>A0A3G8WNV3_9FLAO</name>
<proteinExistence type="predicted"/>
<feature type="signal peptide" evidence="2">
    <location>
        <begin position="1"/>
        <end position="18"/>
    </location>
</feature>
<dbReference type="Gene3D" id="2.60.120.260">
    <property type="entry name" value="Galactose-binding domain-like"/>
    <property type="match status" value="1"/>
</dbReference>
<evidence type="ECO:0000256" key="2">
    <source>
        <dbReference type="SAM" id="SignalP"/>
    </source>
</evidence>
<dbReference type="NCBIfam" id="TIGR04183">
    <property type="entry name" value="Por_Secre_tail"/>
    <property type="match status" value="1"/>
</dbReference>
<protein>
    <submittedName>
        <fullName evidence="3">T9SS C-terminal target domain-containing protein</fullName>
    </submittedName>
</protein>